<evidence type="ECO:0000259" key="31">
    <source>
        <dbReference type="Pfam" id="PF17092"/>
    </source>
</evidence>
<evidence type="ECO:0000256" key="22">
    <source>
        <dbReference type="ARBA" id="ARBA00023316"/>
    </source>
</evidence>
<evidence type="ECO:0000256" key="28">
    <source>
        <dbReference type="SAM" id="Phobius"/>
    </source>
</evidence>
<keyword evidence="12" id="KW-0808">Transferase</keyword>
<dbReference type="SUPFAM" id="SSF53955">
    <property type="entry name" value="Lysozyme-like"/>
    <property type="match status" value="1"/>
</dbReference>
<dbReference type="Pfam" id="PF00912">
    <property type="entry name" value="Transgly"/>
    <property type="match status" value="1"/>
</dbReference>
<dbReference type="GO" id="GO:0046677">
    <property type="term" value="P:response to antibiotic"/>
    <property type="evidence" value="ECO:0007669"/>
    <property type="project" value="UniProtKB-KW"/>
</dbReference>
<evidence type="ECO:0000256" key="12">
    <source>
        <dbReference type="ARBA" id="ARBA00022679"/>
    </source>
</evidence>
<evidence type="ECO:0000256" key="26">
    <source>
        <dbReference type="ARBA" id="ARBA00060592"/>
    </source>
</evidence>
<dbReference type="AlphaFoldDB" id="A0A426FLV0"/>
<keyword evidence="7" id="KW-1003">Cell membrane</keyword>
<dbReference type="EC" id="2.4.99.28" evidence="24"/>
<feature type="transmembrane region" description="Helical" evidence="28">
    <location>
        <begin position="44"/>
        <end position="67"/>
    </location>
</feature>
<dbReference type="OrthoDB" id="9766909at2"/>
<keyword evidence="15" id="KW-0133">Cell shape</keyword>
<evidence type="ECO:0000256" key="27">
    <source>
        <dbReference type="SAM" id="MobiDB-lite"/>
    </source>
</evidence>
<dbReference type="EC" id="3.4.16.4" evidence="5"/>
<evidence type="ECO:0000256" key="4">
    <source>
        <dbReference type="ARBA" id="ARBA00007739"/>
    </source>
</evidence>
<keyword evidence="8" id="KW-0997">Cell inner membrane</keyword>
<dbReference type="NCBIfam" id="TIGR02074">
    <property type="entry name" value="PBP_1a_fam"/>
    <property type="match status" value="1"/>
</dbReference>
<evidence type="ECO:0000256" key="8">
    <source>
        <dbReference type="ARBA" id="ARBA00022519"/>
    </source>
</evidence>
<dbReference type="Pfam" id="PF00905">
    <property type="entry name" value="Transpeptidase"/>
    <property type="match status" value="1"/>
</dbReference>
<evidence type="ECO:0000256" key="14">
    <source>
        <dbReference type="ARBA" id="ARBA00022801"/>
    </source>
</evidence>
<comment type="pathway">
    <text evidence="2">Cell wall biogenesis; peptidoglycan biosynthesis.</text>
</comment>
<evidence type="ECO:0000256" key="2">
    <source>
        <dbReference type="ARBA" id="ARBA00004752"/>
    </source>
</evidence>
<comment type="pathway">
    <text evidence="26">Glycan biosynthesis.</text>
</comment>
<evidence type="ECO:0000259" key="30">
    <source>
        <dbReference type="Pfam" id="PF00912"/>
    </source>
</evidence>
<dbReference type="GO" id="GO:0008658">
    <property type="term" value="F:penicillin binding"/>
    <property type="evidence" value="ECO:0007669"/>
    <property type="project" value="InterPro"/>
</dbReference>
<dbReference type="Pfam" id="PF17092">
    <property type="entry name" value="PCB_OB"/>
    <property type="match status" value="1"/>
</dbReference>
<keyword evidence="20" id="KW-0046">Antibiotic resistance</keyword>
<evidence type="ECO:0000256" key="19">
    <source>
        <dbReference type="ARBA" id="ARBA00023136"/>
    </source>
</evidence>
<evidence type="ECO:0000256" key="7">
    <source>
        <dbReference type="ARBA" id="ARBA00022475"/>
    </source>
</evidence>
<dbReference type="Gene3D" id="3.40.710.10">
    <property type="entry name" value="DD-peptidase/beta-lactamase superfamily"/>
    <property type="match status" value="2"/>
</dbReference>
<name>A0A426FLV0_9BURK</name>
<dbReference type="RefSeq" id="WP_125095736.1">
    <property type="nucleotide sequence ID" value="NZ_RRUE01000002.1"/>
</dbReference>
<comment type="caution">
    <text evidence="32">The sequence shown here is derived from an EMBL/GenBank/DDBJ whole genome shotgun (WGS) entry which is preliminary data.</text>
</comment>
<keyword evidence="21" id="KW-0511">Multifunctional enzyme</keyword>
<feature type="compositionally biased region" description="Low complexity" evidence="27">
    <location>
        <begin position="19"/>
        <end position="32"/>
    </location>
</feature>
<evidence type="ECO:0000313" key="32">
    <source>
        <dbReference type="EMBL" id="RRN43525.1"/>
    </source>
</evidence>
<evidence type="ECO:0000256" key="1">
    <source>
        <dbReference type="ARBA" id="ARBA00004249"/>
    </source>
</evidence>
<comment type="catalytic activity">
    <reaction evidence="25">
        <text>[GlcNAc-(1-&gt;4)-Mur2Ac(oyl-L-Ala-gamma-D-Glu-L-Lys-D-Ala-D-Ala)](n)-di-trans,octa-cis-undecaprenyl diphosphate + beta-D-GlcNAc-(1-&gt;4)-Mur2Ac(oyl-L-Ala-gamma-D-Glu-L-Lys-D-Ala-D-Ala)-di-trans,octa-cis-undecaprenyl diphosphate = [GlcNAc-(1-&gt;4)-Mur2Ac(oyl-L-Ala-gamma-D-Glu-L-Lys-D-Ala-D-Ala)](n+1)-di-trans,octa-cis-undecaprenyl diphosphate + di-trans,octa-cis-undecaprenyl diphosphate + H(+)</text>
        <dbReference type="Rhea" id="RHEA:23708"/>
        <dbReference type="Rhea" id="RHEA-COMP:9602"/>
        <dbReference type="Rhea" id="RHEA-COMP:9603"/>
        <dbReference type="ChEBI" id="CHEBI:15378"/>
        <dbReference type="ChEBI" id="CHEBI:58405"/>
        <dbReference type="ChEBI" id="CHEBI:60033"/>
        <dbReference type="ChEBI" id="CHEBI:78435"/>
        <dbReference type="EC" id="2.4.99.28"/>
    </reaction>
</comment>
<organism evidence="32 33">
    <name type="scientific">Lautropia dentalis</name>
    <dbReference type="NCBI Taxonomy" id="2490857"/>
    <lineage>
        <taxon>Bacteria</taxon>
        <taxon>Pseudomonadati</taxon>
        <taxon>Pseudomonadota</taxon>
        <taxon>Betaproteobacteria</taxon>
        <taxon>Burkholderiales</taxon>
        <taxon>Burkholderiaceae</taxon>
        <taxon>Lautropia</taxon>
    </lineage>
</organism>
<evidence type="ECO:0000256" key="3">
    <source>
        <dbReference type="ARBA" id="ARBA00007090"/>
    </source>
</evidence>
<dbReference type="EMBL" id="RRUE01000002">
    <property type="protein sequence ID" value="RRN43525.1"/>
    <property type="molecule type" value="Genomic_DNA"/>
</dbReference>
<evidence type="ECO:0000256" key="13">
    <source>
        <dbReference type="ARBA" id="ARBA00022692"/>
    </source>
</evidence>
<dbReference type="SUPFAM" id="SSF56601">
    <property type="entry name" value="beta-lactamase/transpeptidase-like"/>
    <property type="match status" value="1"/>
</dbReference>
<gene>
    <name evidence="32" type="ORF">EHV23_08725</name>
</gene>
<evidence type="ECO:0000259" key="29">
    <source>
        <dbReference type="Pfam" id="PF00905"/>
    </source>
</evidence>
<keyword evidence="18 28" id="KW-1133">Transmembrane helix</keyword>
<feature type="domain" description="Glycosyl transferase family 51" evidence="30">
    <location>
        <begin position="98"/>
        <end position="270"/>
    </location>
</feature>
<evidence type="ECO:0000256" key="11">
    <source>
        <dbReference type="ARBA" id="ARBA00022676"/>
    </source>
</evidence>
<keyword evidence="16" id="KW-0735">Signal-anchor</keyword>
<comment type="catalytic activity">
    <reaction evidence="23">
        <text>Preferential cleavage: (Ac)2-L-Lys-D-Ala-|-D-Ala. Also transpeptidation of peptidyl-alanyl moieties that are N-acyl substituents of D-alanine.</text>
        <dbReference type="EC" id="3.4.16.4"/>
    </reaction>
</comment>
<dbReference type="UniPathway" id="UPA00219"/>
<dbReference type="PANTHER" id="PTHR32282">
    <property type="entry name" value="BINDING PROTEIN TRANSPEPTIDASE, PUTATIVE-RELATED"/>
    <property type="match status" value="1"/>
</dbReference>
<reference evidence="32 33" key="1">
    <citation type="submission" date="2018-11" db="EMBL/GenBank/DDBJ databases">
        <title>Genome sequencing of Lautropia sp. KCOM 2505 (= ChDC F240).</title>
        <authorList>
            <person name="Kook J.-K."/>
            <person name="Park S.-N."/>
            <person name="Lim Y.K."/>
        </authorList>
    </citation>
    <scope>NUCLEOTIDE SEQUENCE [LARGE SCALE GENOMIC DNA]</scope>
    <source>
        <strain evidence="32 33">KCOM 2505</strain>
    </source>
</reference>
<keyword evidence="9" id="KW-0121">Carboxypeptidase</keyword>
<keyword evidence="11" id="KW-0328">Glycosyltransferase</keyword>
<dbReference type="Gene3D" id="1.10.3810.10">
    <property type="entry name" value="Biosynthetic peptidoglycan transglycosylase-like"/>
    <property type="match status" value="1"/>
</dbReference>
<dbReference type="InterPro" id="IPR036950">
    <property type="entry name" value="PBP_transglycosylase"/>
</dbReference>
<evidence type="ECO:0000256" key="5">
    <source>
        <dbReference type="ARBA" id="ARBA00012448"/>
    </source>
</evidence>
<evidence type="ECO:0000256" key="16">
    <source>
        <dbReference type="ARBA" id="ARBA00022968"/>
    </source>
</evidence>
<dbReference type="GO" id="GO:0071555">
    <property type="term" value="P:cell wall organization"/>
    <property type="evidence" value="ECO:0007669"/>
    <property type="project" value="UniProtKB-KW"/>
</dbReference>
<dbReference type="FunFam" id="1.10.3810.10:FF:000003">
    <property type="entry name" value="Penicillin-binding protein 1a"/>
    <property type="match status" value="1"/>
</dbReference>
<feature type="domain" description="Penicillin-binding protein transpeptidase" evidence="29">
    <location>
        <begin position="464"/>
        <end position="710"/>
    </location>
</feature>
<evidence type="ECO:0000256" key="20">
    <source>
        <dbReference type="ARBA" id="ARBA00023251"/>
    </source>
</evidence>
<keyword evidence="19 28" id="KW-0472">Membrane</keyword>
<dbReference type="InterPro" id="IPR023346">
    <property type="entry name" value="Lysozyme-like_dom_sf"/>
</dbReference>
<dbReference type="InterPro" id="IPR001460">
    <property type="entry name" value="PCN-bd_Tpept"/>
</dbReference>
<dbReference type="GO" id="GO:0008360">
    <property type="term" value="P:regulation of cell shape"/>
    <property type="evidence" value="ECO:0007669"/>
    <property type="project" value="UniProtKB-KW"/>
</dbReference>
<dbReference type="InterPro" id="IPR001264">
    <property type="entry name" value="Glyco_trans_51"/>
</dbReference>
<feature type="region of interest" description="Disordered" evidence="27">
    <location>
        <begin position="1"/>
        <end position="37"/>
    </location>
</feature>
<protein>
    <recommendedName>
        <fullName evidence="6">Penicillin-binding protein 1A</fullName>
        <ecNumber evidence="24">2.4.99.28</ecNumber>
        <ecNumber evidence="5">3.4.16.4</ecNumber>
    </recommendedName>
</protein>
<evidence type="ECO:0000256" key="23">
    <source>
        <dbReference type="ARBA" id="ARBA00034000"/>
    </source>
</evidence>
<dbReference type="Proteomes" id="UP000270261">
    <property type="component" value="Unassembled WGS sequence"/>
</dbReference>
<evidence type="ECO:0000256" key="6">
    <source>
        <dbReference type="ARBA" id="ARBA00018638"/>
    </source>
</evidence>
<evidence type="ECO:0000256" key="17">
    <source>
        <dbReference type="ARBA" id="ARBA00022984"/>
    </source>
</evidence>
<sequence length="807" mass="88499">MKQEPTLSSSPTRQPSSLGPAPGRRAPRGRSPAKPPRRHPVLRFLGWSAATGGVLVITAGLLGVMAYEVASSQLPPLTALTDYRPKLPMQVFSADGLLIGEYGAEKRTVVSYDSFPVKMREAILAAEDDEFFSHHGIDLPGVARAILANIKSGGRGQGASTITMQLARTTFLSRERKFTRKFYEVLLTLRIEQELTKQQIFEIYANQIFLGQRSYGFATAAQTYFGKPLSELSIGQMAMLAGLPKAPARDNPIANPERARQRQQYVLSRMRTLGFITEEQYQQARNEELKVHIDRPTFPLQAQWASEMARTLVAEQFRDDAYTGGLRVYTTIRAKDQRAANRAVQDAVFAFDRKHGYRGPESAVDLNTNDETEREDRIEEAVAQAGDVGKLLSAVVLSASPQKVTVSRGREVSFDISGPGLAFVKGWLNPKAPANRRLRPGAVVRITEGKNGWEITQAPEVEAAMVTLDTNDGAIRAMVGGYDFSRSKFNRATQSVRQPGSVLKPFIYSAALEKGFMTTSVVNDAPIILDPATTGNQLWEPKNYGGHYEGPMTLRTALAKSKNMPSIRILQDIGVDYAQDYLGRNFGIRPERNPAYLTMALGAGSVTPMQIATGIATFANGGYRLEPYLIDRITDQTGREVARANPPRAGGEDNLTIDPRNAFLMDSMLKTVARHGTAARVTKEVKRNDLAGKTGTTNDSRDAWFAGYATGVAGVTWLGYDRPRPLGERETGGGLALPIWIEYLKEVMPGVPEKARPVPHGVTEIDGEYYLDEAQPSSPGVKRALGITEDGLSSDLKDGQQTKDQIF</sequence>
<keyword evidence="33" id="KW-1185">Reference proteome</keyword>
<dbReference type="GO" id="GO:0009252">
    <property type="term" value="P:peptidoglycan biosynthetic process"/>
    <property type="evidence" value="ECO:0007669"/>
    <property type="project" value="UniProtKB-UniPathway"/>
</dbReference>
<evidence type="ECO:0000256" key="15">
    <source>
        <dbReference type="ARBA" id="ARBA00022960"/>
    </source>
</evidence>
<evidence type="ECO:0000256" key="18">
    <source>
        <dbReference type="ARBA" id="ARBA00022989"/>
    </source>
</evidence>
<comment type="similarity">
    <text evidence="3">In the C-terminal section; belongs to the transpeptidase family.</text>
</comment>
<keyword evidence="22" id="KW-0961">Cell wall biogenesis/degradation</keyword>
<feature type="domain" description="Penicillin-binding protein OB-like" evidence="31">
    <location>
        <begin position="357"/>
        <end position="461"/>
    </location>
</feature>
<dbReference type="PANTHER" id="PTHR32282:SF27">
    <property type="entry name" value="PENICILLIN-BINDING PROTEIN 1A"/>
    <property type="match status" value="1"/>
</dbReference>
<keyword evidence="14" id="KW-0378">Hydrolase</keyword>
<dbReference type="GO" id="GO:0008955">
    <property type="term" value="F:peptidoglycan glycosyltransferase activity"/>
    <property type="evidence" value="ECO:0007669"/>
    <property type="project" value="UniProtKB-EC"/>
</dbReference>
<comment type="subcellular location">
    <subcellularLocation>
        <location evidence="1">Cell inner membrane</location>
        <topology evidence="1">Single-pass type II membrane protein</topology>
    </subcellularLocation>
</comment>
<feature type="compositionally biased region" description="Polar residues" evidence="27">
    <location>
        <begin position="1"/>
        <end position="17"/>
    </location>
</feature>
<evidence type="ECO:0000256" key="25">
    <source>
        <dbReference type="ARBA" id="ARBA00049902"/>
    </source>
</evidence>
<evidence type="ECO:0000256" key="9">
    <source>
        <dbReference type="ARBA" id="ARBA00022645"/>
    </source>
</evidence>
<dbReference type="GO" id="GO:0009002">
    <property type="term" value="F:serine-type D-Ala-D-Ala carboxypeptidase activity"/>
    <property type="evidence" value="ECO:0007669"/>
    <property type="project" value="UniProtKB-EC"/>
</dbReference>
<evidence type="ECO:0000256" key="21">
    <source>
        <dbReference type="ARBA" id="ARBA00023268"/>
    </source>
</evidence>
<accession>A0A426FLV0</accession>
<dbReference type="GO" id="GO:0005886">
    <property type="term" value="C:plasma membrane"/>
    <property type="evidence" value="ECO:0007669"/>
    <property type="project" value="UniProtKB-SubCell"/>
</dbReference>
<keyword evidence="13 28" id="KW-0812">Transmembrane</keyword>
<dbReference type="InterPro" id="IPR050396">
    <property type="entry name" value="Glycosyltr_51/Transpeptidase"/>
</dbReference>
<dbReference type="InterPro" id="IPR012338">
    <property type="entry name" value="Beta-lactam/transpept-like"/>
</dbReference>
<keyword evidence="17" id="KW-0573">Peptidoglycan synthesis</keyword>
<dbReference type="GO" id="GO:0006508">
    <property type="term" value="P:proteolysis"/>
    <property type="evidence" value="ECO:0007669"/>
    <property type="project" value="UniProtKB-KW"/>
</dbReference>
<keyword evidence="10" id="KW-0645">Protease</keyword>
<evidence type="ECO:0000256" key="10">
    <source>
        <dbReference type="ARBA" id="ARBA00022670"/>
    </source>
</evidence>
<proteinExistence type="inferred from homology"/>
<evidence type="ECO:0000256" key="24">
    <source>
        <dbReference type="ARBA" id="ARBA00044770"/>
    </source>
</evidence>
<evidence type="ECO:0000313" key="33">
    <source>
        <dbReference type="Proteomes" id="UP000270261"/>
    </source>
</evidence>
<dbReference type="InterPro" id="IPR031376">
    <property type="entry name" value="PCB_OB"/>
</dbReference>
<comment type="similarity">
    <text evidence="4">In the N-terminal section; belongs to the glycosyltransferase 51 family.</text>
</comment>
<dbReference type="GO" id="GO:0030288">
    <property type="term" value="C:outer membrane-bounded periplasmic space"/>
    <property type="evidence" value="ECO:0007669"/>
    <property type="project" value="TreeGrafter"/>
</dbReference>